<dbReference type="FunFam" id="3.40.50.2300:FF:000004">
    <property type="entry name" value="Glutamate receptor, ionotropic, AMPA 2"/>
    <property type="match status" value="1"/>
</dbReference>
<feature type="disulfide bond" evidence="22">
    <location>
        <begin position="86"/>
        <end position="338"/>
    </location>
</feature>
<feature type="transmembrane region" description="Helical" evidence="23">
    <location>
        <begin position="550"/>
        <end position="572"/>
    </location>
</feature>
<evidence type="ECO:0000259" key="24">
    <source>
        <dbReference type="SMART" id="SM00079"/>
    </source>
</evidence>
<evidence type="ECO:0000256" key="22">
    <source>
        <dbReference type="PIRSR" id="PIRSR601508-3"/>
    </source>
</evidence>
<keyword evidence="13" id="KW-0325">Glycoprotein</keyword>
<keyword evidence="5" id="KW-0732">Signal</keyword>
<keyword evidence="15 23" id="KW-1071">Ligand-gated ion channel</keyword>
<dbReference type="PRINTS" id="PR00177">
    <property type="entry name" value="NMDARECEPTOR"/>
</dbReference>
<keyword evidence="2 23" id="KW-1003">Cell membrane</keyword>
<evidence type="ECO:0000256" key="20">
    <source>
        <dbReference type="PIRSR" id="PIRSR601508-1"/>
    </source>
</evidence>
<dbReference type="SMART" id="SM00918">
    <property type="entry name" value="Lig_chan-Glu_bd"/>
    <property type="match status" value="1"/>
</dbReference>
<evidence type="ECO:0000259" key="25">
    <source>
        <dbReference type="SMART" id="SM00918"/>
    </source>
</evidence>
<dbReference type="Pfam" id="PF10613">
    <property type="entry name" value="Lig_chan-Glu_bd"/>
    <property type="match status" value="1"/>
</dbReference>
<comment type="catalytic activity">
    <reaction evidence="19">
        <text>Ca(2+)(in) = Ca(2+)(out)</text>
        <dbReference type="Rhea" id="RHEA:29671"/>
        <dbReference type="ChEBI" id="CHEBI:29108"/>
    </reaction>
</comment>
<evidence type="ECO:0000256" key="17">
    <source>
        <dbReference type="ARBA" id="ARBA00023303"/>
    </source>
</evidence>
<keyword evidence="9 23" id="KW-0472">Membrane</keyword>
<dbReference type="InterPro" id="IPR019594">
    <property type="entry name" value="Glu/Gly-bd"/>
</dbReference>
<dbReference type="Pfam" id="PF00060">
    <property type="entry name" value="Lig_chan"/>
    <property type="match status" value="1"/>
</dbReference>
<dbReference type="FunFam" id="3.40.190.10:FF:000001">
    <property type="entry name" value="Glutamate receptor ionotropic, kainate 2"/>
    <property type="match status" value="1"/>
</dbReference>
<feature type="binding site" evidence="20">
    <location>
        <position position="514"/>
    </location>
    <ligand>
        <name>L-glutamate</name>
        <dbReference type="ChEBI" id="CHEBI:29985"/>
    </ligand>
</feature>
<keyword evidence="4 23" id="KW-0812">Transmembrane</keyword>
<evidence type="ECO:0000256" key="11">
    <source>
        <dbReference type="ARBA" id="ARBA00023157"/>
    </source>
</evidence>
<comment type="subcellular location">
    <subcellularLocation>
        <location evidence="18 23">Postsynaptic cell membrane</location>
        <topology evidence="18 23">Multi-pass membrane protein</topology>
    </subcellularLocation>
</comment>
<dbReference type="GO" id="GO:0022824">
    <property type="term" value="F:transmitter-gated monoatomic ion channel activity"/>
    <property type="evidence" value="ECO:0007669"/>
    <property type="project" value="UniProtKB-ARBA"/>
</dbReference>
<feature type="binding site" evidence="20">
    <location>
        <position position="734"/>
    </location>
    <ligand>
        <name>L-glutamate</name>
        <dbReference type="ChEBI" id="CHEBI:29985"/>
    </ligand>
</feature>
<feature type="disulfide bond" evidence="22">
    <location>
        <begin position="747"/>
        <end position="802"/>
    </location>
</feature>
<dbReference type="FunFam" id="1.10.287.70:FF:000099">
    <property type="entry name" value="glutamate receptor 2 isoform X1"/>
    <property type="match status" value="1"/>
</dbReference>
<feature type="site" description="Interaction with the cone snail toxin Con-ikot-ikot" evidence="21">
    <location>
        <position position="781"/>
    </location>
</feature>
<feature type="binding site" evidence="20">
    <location>
        <position position="683"/>
    </location>
    <ligand>
        <name>L-glutamate</name>
        <dbReference type="ChEBI" id="CHEBI:29985"/>
    </ligand>
</feature>
<dbReference type="FunFam" id="3.40.190.10:FF:000666">
    <property type="entry name" value="Glutamate receptor, ionotropic, AMPA 2a"/>
    <property type="match status" value="1"/>
</dbReference>
<keyword evidence="14 23" id="KW-0628">Postsynaptic cell membrane</keyword>
<evidence type="ECO:0000256" key="19">
    <source>
        <dbReference type="ARBA" id="ARBA00036634"/>
    </source>
</evidence>
<sequence>MIRFFFLEMQKIMPICVFLVPVLWGLMSGVHSNSIQIGGLFPRGADQEYSAFRVGMVLYSTSEFRLTPHIDNLEVANSFAVTNAFCSQFSRGVFAIFGFYDKKSVNTITSFCGTLHVSFITPSFPTDGTHPFVIQMRPDLKGALLSLIEYYQWDKFAYLYDSDRGLSTLQAVLDSAAEKKWQVTAINVGNINNDRKDETYRSLFQDLEIKKERRVILDCERDKVNDIVDQVITIGKHVKGYHYIIANLGFMDGDLSKIQFGGANVSGFQIVDYDDPAVAKFIQRWSTLEEKEYPGAHTSTIKYTSALTFDAVQVMTEAFRNLRKQRIEISRRGNAGDCLANPAVPWGHGVEIERALKQVQVDGLTGNIKFDQNGKRVNYTINIMELKSNGPRKIGYWSEVDKMVVTVTDVMSANDSMGLENKTVIVTTILEAPYVMFKKNADQFEGNDRYEGYCVDLATEIARHCGFKYKLTIVADGKYGARDAETKIWNGMVGELVYGKADIAIAPLTITLVREEVIDFSKPFMSLGISIMIKKPQKSKPGVFSFLDPLAYEIWMCIVFAYIGVSVVLFLVSRFSPYEWHTEEFEDGRETQSNESPNEFGIFNSLWFSLGAFMRQGCDISPRSLSGRIVGGVWWFFTLIIISSYTANLAAFLTVERMVSPIESAEDLSKQTEIAYGTLDSGSTKEFFRRSKIAVFDKMWTYMKSAEPSVFVKTTAEGVARVRKSKGKYAYLLESTMNEYIEQRKPCDTMKVGGNLDSKGYGIATPKQSPLRNAVNLAVLKLNEQGLLDKLKNKWWYDKGECGSGGGDSKEKTSALSLSNVAGVFYILVGGLGLAMLVALIEFCYKSRAEAKRMKVAKNSQNTNPASSQNSQNFATYKEGYNVYGIESVKI</sequence>
<dbReference type="GO" id="GO:0045211">
    <property type="term" value="C:postsynaptic membrane"/>
    <property type="evidence" value="ECO:0007669"/>
    <property type="project" value="UniProtKB-SubCell"/>
</dbReference>
<dbReference type="PANTHER" id="PTHR18966">
    <property type="entry name" value="IONOTROPIC GLUTAMATE RECEPTOR"/>
    <property type="match status" value="1"/>
</dbReference>
<comment type="caution">
    <text evidence="26">The sequence shown here is derived from an EMBL/GenBank/DDBJ whole genome shotgun (WGS) entry which is preliminary data.</text>
</comment>
<dbReference type="EMBL" id="DYDO01000003">
    <property type="protein sequence ID" value="DBA29042.1"/>
    <property type="molecule type" value="Genomic_DNA"/>
</dbReference>
<dbReference type="Pfam" id="PF01094">
    <property type="entry name" value="ANF_receptor"/>
    <property type="match status" value="1"/>
</dbReference>
<reference evidence="26" key="1">
    <citation type="thesis" date="2020" institute="ProQuest LLC" country="789 East Eisenhower Parkway, Ann Arbor, MI, USA">
        <title>Comparative Genomics and Chromosome Evolution.</title>
        <authorList>
            <person name="Mudd A.B."/>
        </authorList>
    </citation>
    <scope>NUCLEOTIDE SEQUENCE</scope>
    <source>
        <strain evidence="26">1538</strain>
        <tissue evidence="26">Blood</tissue>
    </source>
</reference>
<evidence type="ECO:0000256" key="18">
    <source>
        <dbReference type="ARBA" id="ARBA00034104"/>
    </source>
</evidence>
<dbReference type="InterPro" id="IPR001320">
    <property type="entry name" value="Iontro_rcpt_C"/>
</dbReference>
<organism evidence="26 27">
    <name type="scientific">Pyxicephalus adspersus</name>
    <name type="common">African bullfrog</name>
    <dbReference type="NCBI Taxonomy" id="30357"/>
    <lineage>
        <taxon>Eukaryota</taxon>
        <taxon>Metazoa</taxon>
        <taxon>Chordata</taxon>
        <taxon>Craniata</taxon>
        <taxon>Vertebrata</taxon>
        <taxon>Euteleostomi</taxon>
        <taxon>Amphibia</taxon>
        <taxon>Batrachia</taxon>
        <taxon>Anura</taxon>
        <taxon>Neobatrachia</taxon>
        <taxon>Ranoidea</taxon>
        <taxon>Pyxicephalidae</taxon>
        <taxon>Pyxicephalinae</taxon>
        <taxon>Pyxicephalus</taxon>
    </lineage>
</organism>
<dbReference type="GO" id="GO:0007166">
    <property type="term" value="P:cell surface receptor signaling pathway"/>
    <property type="evidence" value="ECO:0007669"/>
    <property type="project" value="UniProtKB-ARBA"/>
</dbReference>
<dbReference type="SUPFAM" id="SSF81324">
    <property type="entry name" value="Voltage-gated potassium channels"/>
    <property type="match status" value="1"/>
</dbReference>
<keyword evidence="27" id="KW-1185">Reference proteome</keyword>
<keyword evidence="17 23" id="KW-0407">Ion channel</keyword>
<evidence type="ECO:0000256" key="7">
    <source>
        <dbReference type="ARBA" id="ARBA00023018"/>
    </source>
</evidence>
<feature type="site" description="Interaction with the cone snail toxin Con-ikot-ikot" evidence="21">
    <location>
        <position position="689"/>
    </location>
</feature>
<keyword evidence="7 23" id="KW-0770">Synapse</keyword>
<feature type="transmembrane region" description="Helical" evidence="23">
    <location>
        <begin position="823"/>
        <end position="845"/>
    </location>
</feature>
<dbReference type="Gene3D" id="3.40.190.10">
    <property type="entry name" value="Periplasmic binding protein-like II"/>
    <property type="match status" value="2"/>
</dbReference>
<dbReference type="SUPFAM" id="SSF53822">
    <property type="entry name" value="Periplasmic binding protein-like I"/>
    <property type="match status" value="1"/>
</dbReference>
<keyword evidence="10" id="KW-0564">Palmitate</keyword>
<keyword evidence="1 23" id="KW-0813">Transport</keyword>
<evidence type="ECO:0000256" key="12">
    <source>
        <dbReference type="ARBA" id="ARBA00023170"/>
    </source>
</evidence>
<evidence type="ECO:0000256" key="13">
    <source>
        <dbReference type="ARBA" id="ARBA00023180"/>
    </source>
</evidence>
<dbReference type="CDD" id="cd06389">
    <property type="entry name" value="PBP1_iGluR_AMPA_GluR2"/>
    <property type="match status" value="1"/>
</dbReference>
<keyword evidence="12 23" id="KW-0675">Receptor</keyword>
<evidence type="ECO:0000313" key="26">
    <source>
        <dbReference type="EMBL" id="DBA29042.1"/>
    </source>
</evidence>
<evidence type="ECO:0000313" key="27">
    <source>
        <dbReference type="Proteomes" id="UP001181693"/>
    </source>
</evidence>
<dbReference type="SMART" id="SM00079">
    <property type="entry name" value="PBPe"/>
    <property type="match status" value="1"/>
</dbReference>
<dbReference type="InterPro" id="IPR001828">
    <property type="entry name" value="ANF_lig-bd_rcpt"/>
</dbReference>
<dbReference type="Proteomes" id="UP001181693">
    <property type="component" value="Unassembled WGS sequence"/>
</dbReference>
<proteinExistence type="inferred from homology"/>
<evidence type="ECO:0000256" key="15">
    <source>
        <dbReference type="ARBA" id="ARBA00023286"/>
    </source>
</evidence>
<feature type="transmembrane region" description="Helical" evidence="23">
    <location>
        <begin position="633"/>
        <end position="655"/>
    </location>
</feature>
<feature type="site" description="Interaction with the cone snail toxin Con-ikot-ikot" evidence="21">
    <location>
        <position position="482"/>
    </location>
</feature>
<evidence type="ECO:0000256" key="5">
    <source>
        <dbReference type="ARBA" id="ARBA00022729"/>
    </source>
</evidence>
<dbReference type="FunFam" id="1.10.287.70:FF:000067">
    <property type="entry name" value="glutamate receptor 2 isoform X1"/>
    <property type="match status" value="1"/>
</dbReference>
<comment type="similarity">
    <text evidence="23">Belongs to the glutamate-gated ion channel (TC 1.A.10.1) family.</text>
</comment>
<dbReference type="CDD" id="cd13715">
    <property type="entry name" value="PBP2_iGluR_AMPA"/>
    <property type="match status" value="1"/>
</dbReference>
<keyword evidence="11 22" id="KW-1015">Disulfide bond</keyword>
<feature type="binding site" evidence="20">
    <location>
        <position position="509"/>
    </location>
    <ligand>
        <name>L-glutamate</name>
        <dbReference type="ChEBI" id="CHEBI:29985"/>
    </ligand>
</feature>
<accession>A0AAV3AXR2</accession>
<dbReference type="InterPro" id="IPR028082">
    <property type="entry name" value="Peripla_BP_I"/>
</dbReference>
<evidence type="ECO:0000256" key="10">
    <source>
        <dbReference type="ARBA" id="ARBA00023139"/>
    </source>
</evidence>
<feature type="binding site" evidence="20">
    <location>
        <position position="684"/>
    </location>
    <ligand>
        <name>L-glutamate</name>
        <dbReference type="ChEBI" id="CHEBI:29985"/>
    </ligand>
</feature>
<comment type="function">
    <text evidence="23">Receptor for glutamate that functions as a ligand-gated ion channel in the central nervous system and plays an important role in excitatory synaptic transmission. L-glutamate acts as an excitatory neurotransmitter at many synapses in the central nervous system.</text>
</comment>
<evidence type="ECO:0000256" key="8">
    <source>
        <dbReference type="ARBA" id="ARBA00023065"/>
    </source>
</evidence>
<gene>
    <name evidence="26" type="ORF">GDO54_009312</name>
</gene>
<dbReference type="InterPro" id="IPR001508">
    <property type="entry name" value="Iono_Glu_rcpt_met"/>
</dbReference>
<feature type="site" description="Crucial to convey clamshell closure to channel opening" evidence="21">
    <location>
        <position position="662"/>
    </location>
</feature>
<evidence type="ECO:0000256" key="2">
    <source>
        <dbReference type="ARBA" id="ARBA00022475"/>
    </source>
</evidence>
<feature type="domain" description="Ionotropic glutamate receptor C-terminal" evidence="24">
    <location>
        <begin position="423"/>
        <end position="798"/>
    </location>
</feature>
<dbReference type="Gene3D" id="3.40.50.2300">
    <property type="match status" value="2"/>
</dbReference>
<feature type="domain" description="Ionotropic glutamate receptor L-glutamate and glycine-binding" evidence="25">
    <location>
        <begin position="433"/>
        <end position="498"/>
    </location>
</feature>
<keyword evidence="16" id="KW-0449">Lipoprotein</keyword>
<feature type="binding site" evidence="20">
    <location>
        <position position="507"/>
    </location>
    <ligand>
        <name>L-glutamate</name>
        <dbReference type="ChEBI" id="CHEBI:29985"/>
    </ligand>
</feature>
<name>A0AAV3AXR2_PYXAD</name>
<protein>
    <recommendedName>
        <fullName evidence="23">Glutamate receptor</fullName>
    </recommendedName>
</protein>
<dbReference type="AlphaFoldDB" id="A0AAV3AXR2"/>
<evidence type="ECO:0000256" key="16">
    <source>
        <dbReference type="ARBA" id="ARBA00023288"/>
    </source>
</evidence>
<evidence type="ECO:0000256" key="21">
    <source>
        <dbReference type="PIRSR" id="PIRSR601508-2"/>
    </source>
</evidence>
<evidence type="ECO:0000256" key="9">
    <source>
        <dbReference type="ARBA" id="ARBA00023136"/>
    </source>
</evidence>
<keyword evidence="3" id="KW-0597">Phosphoprotein</keyword>
<evidence type="ECO:0000256" key="1">
    <source>
        <dbReference type="ARBA" id="ARBA00022448"/>
    </source>
</evidence>
<dbReference type="SUPFAM" id="SSF53850">
    <property type="entry name" value="Periplasmic binding protein-like II"/>
    <property type="match status" value="1"/>
</dbReference>
<evidence type="ECO:0000256" key="3">
    <source>
        <dbReference type="ARBA" id="ARBA00022553"/>
    </source>
</evidence>
<evidence type="ECO:0000256" key="6">
    <source>
        <dbReference type="ARBA" id="ARBA00022989"/>
    </source>
</evidence>
<evidence type="ECO:0000256" key="23">
    <source>
        <dbReference type="RuleBase" id="RU367118"/>
    </source>
</evidence>
<evidence type="ECO:0000256" key="4">
    <source>
        <dbReference type="ARBA" id="ARBA00022692"/>
    </source>
</evidence>
<dbReference type="InterPro" id="IPR015683">
    <property type="entry name" value="Ionotropic_Glu_rcpt"/>
</dbReference>
<keyword evidence="6 23" id="KW-1133">Transmembrane helix</keyword>
<dbReference type="Gene3D" id="1.10.287.70">
    <property type="match status" value="2"/>
</dbReference>
<keyword evidence="8 23" id="KW-0406">Ion transport</keyword>
<evidence type="ECO:0000256" key="14">
    <source>
        <dbReference type="ARBA" id="ARBA00023257"/>
    </source>
</evidence>